<protein>
    <recommendedName>
        <fullName evidence="3">tRNA/rRNA methyltransferase SpoU type domain-containing protein</fullName>
    </recommendedName>
</protein>
<dbReference type="GO" id="GO:0032259">
    <property type="term" value="P:methylation"/>
    <property type="evidence" value="ECO:0007669"/>
    <property type="project" value="UniProtKB-KW"/>
</dbReference>
<keyword evidence="2" id="KW-0808">Transferase</keyword>
<gene>
    <name evidence="4" type="ORF">FOZ61_000635</name>
</gene>
<dbReference type="PANTHER" id="PTHR43191:SF2">
    <property type="entry name" value="RRNA METHYLTRANSFERASE 3, MITOCHONDRIAL"/>
    <property type="match status" value="1"/>
</dbReference>
<dbReference type="Pfam" id="PF00588">
    <property type="entry name" value="SpoU_methylase"/>
    <property type="match status" value="1"/>
</dbReference>
<accession>A0A7J6M0N6</accession>
<evidence type="ECO:0000313" key="5">
    <source>
        <dbReference type="Proteomes" id="UP000570595"/>
    </source>
</evidence>
<evidence type="ECO:0000256" key="1">
    <source>
        <dbReference type="ARBA" id="ARBA00022603"/>
    </source>
</evidence>
<sequence>MFRCRRLSSLRLSSKGSLWRGEPEPVPAIRLDSGVHYDFVSRTNSFTKYVVRLRKSHKFREEQERVFVKGLDTIRSIAAAGYKFDTLMVVAENSATALEGGIPANRTLRVPRDLLEHITYNHHFNAHLYGVTDERLCVGDIGMPKCEEVDWDTGVCSGPDVPEGYPEIVLCLDGLQYTDNIGRLLKTAWAIRAARVVLTPGSCDPWDWKVLEESGAKYWDKMPVHTSVDPLRLLKFCSARKLLPVVATSSGVGKQGTDPLPTVQNINFRCAGYRGVMVVVGSEAHGPSAELLECCTRVTLPMSMAADSLNASIAGGVLLYDIALRLQEERDLGQ</sequence>
<dbReference type="Gene3D" id="3.40.1280.10">
    <property type="match status" value="1"/>
</dbReference>
<evidence type="ECO:0000256" key="2">
    <source>
        <dbReference type="ARBA" id="ARBA00022679"/>
    </source>
</evidence>
<dbReference type="Proteomes" id="UP000570595">
    <property type="component" value="Unassembled WGS sequence"/>
</dbReference>
<dbReference type="InterPro" id="IPR029028">
    <property type="entry name" value="Alpha/beta_knot_MTases"/>
</dbReference>
<dbReference type="PANTHER" id="PTHR43191">
    <property type="entry name" value="RRNA METHYLTRANSFERASE 3"/>
    <property type="match status" value="1"/>
</dbReference>
<dbReference type="InterPro" id="IPR051259">
    <property type="entry name" value="rRNA_Methyltransferase"/>
</dbReference>
<dbReference type="InterPro" id="IPR029064">
    <property type="entry name" value="Ribosomal_eL30-like_sf"/>
</dbReference>
<proteinExistence type="predicted"/>
<dbReference type="EMBL" id="JABAHT010000112">
    <property type="protein sequence ID" value="KAF4664641.1"/>
    <property type="molecule type" value="Genomic_DNA"/>
</dbReference>
<dbReference type="GO" id="GO:0008173">
    <property type="term" value="F:RNA methyltransferase activity"/>
    <property type="evidence" value="ECO:0007669"/>
    <property type="project" value="InterPro"/>
</dbReference>
<dbReference type="SUPFAM" id="SSF55315">
    <property type="entry name" value="L30e-like"/>
    <property type="match status" value="1"/>
</dbReference>
<organism evidence="4 5">
    <name type="scientific">Perkinsus olseni</name>
    <name type="common">Perkinsus atlanticus</name>
    <dbReference type="NCBI Taxonomy" id="32597"/>
    <lineage>
        <taxon>Eukaryota</taxon>
        <taxon>Sar</taxon>
        <taxon>Alveolata</taxon>
        <taxon>Perkinsozoa</taxon>
        <taxon>Perkinsea</taxon>
        <taxon>Perkinsida</taxon>
        <taxon>Perkinsidae</taxon>
        <taxon>Perkinsus</taxon>
    </lineage>
</organism>
<evidence type="ECO:0000313" key="4">
    <source>
        <dbReference type="EMBL" id="KAF4664641.1"/>
    </source>
</evidence>
<comment type="caution">
    <text evidence="4">The sequence shown here is derived from an EMBL/GenBank/DDBJ whole genome shotgun (WGS) entry which is preliminary data.</text>
</comment>
<dbReference type="InterPro" id="IPR029026">
    <property type="entry name" value="tRNA_m1G_MTases_N"/>
</dbReference>
<evidence type="ECO:0000259" key="3">
    <source>
        <dbReference type="Pfam" id="PF00588"/>
    </source>
</evidence>
<dbReference type="Gene3D" id="3.30.1330.30">
    <property type="match status" value="1"/>
</dbReference>
<dbReference type="CDD" id="cd18095">
    <property type="entry name" value="SpoU-like_rRNA-MTase"/>
    <property type="match status" value="1"/>
</dbReference>
<keyword evidence="1" id="KW-0489">Methyltransferase</keyword>
<name>A0A7J6M0N6_PEROL</name>
<dbReference type="OrthoDB" id="270651at2759"/>
<feature type="domain" description="tRNA/rRNA methyltransferase SpoU type" evidence="3">
    <location>
        <begin position="168"/>
        <end position="320"/>
    </location>
</feature>
<dbReference type="GO" id="GO:0003723">
    <property type="term" value="F:RNA binding"/>
    <property type="evidence" value="ECO:0007669"/>
    <property type="project" value="InterPro"/>
</dbReference>
<dbReference type="AlphaFoldDB" id="A0A7J6M0N6"/>
<reference evidence="4 5" key="1">
    <citation type="submission" date="2020-04" db="EMBL/GenBank/DDBJ databases">
        <title>Perkinsus olseni comparative genomics.</title>
        <authorList>
            <person name="Bogema D.R."/>
        </authorList>
    </citation>
    <scope>NUCLEOTIDE SEQUENCE [LARGE SCALE GENOMIC DNA]</scope>
    <source>
        <strain evidence="4">ATCC PRA-179</strain>
    </source>
</reference>
<dbReference type="InterPro" id="IPR001537">
    <property type="entry name" value="SpoU_MeTrfase"/>
</dbReference>
<dbReference type="GO" id="GO:0006396">
    <property type="term" value="P:RNA processing"/>
    <property type="evidence" value="ECO:0007669"/>
    <property type="project" value="InterPro"/>
</dbReference>
<dbReference type="SUPFAM" id="SSF75217">
    <property type="entry name" value="alpha/beta knot"/>
    <property type="match status" value="1"/>
</dbReference>